<feature type="region of interest" description="Disordered" evidence="2">
    <location>
        <begin position="324"/>
        <end position="354"/>
    </location>
</feature>
<dbReference type="PANTHER" id="PTHR46430">
    <property type="entry name" value="PROTEIN SKT5-RELATED"/>
    <property type="match status" value="1"/>
</dbReference>
<feature type="compositionally biased region" description="Basic and acidic residues" evidence="2">
    <location>
        <begin position="217"/>
        <end position="226"/>
    </location>
</feature>
<feature type="compositionally biased region" description="Low complexity" evidence="2">
    <location>
        <begin position="233"/>
        <end position="254"/>
    </location>
</feature>
<feature type="compositionally biased region" description="Acidic residues" evidence="2">
    <location>
        <begin position="102"/>
        <end position="113"/>
    </location>
</feature>
<evidence type="ECO:0000313" key="3">
    <source>
        <dbReference type="EMBL" id="KAI9249173.1"/>
    </source>
</evidence>
<feature type="compositionally biased region" description="Polar residues" evidence="2">
    <location>
        <begin position="867"/>
        <end position="885"/>
    </location>
</feature>
<reference evidence="3" key="1">
    <citation type="journal article" date="2022" name="IScience">
        <title>Evolution of zygomycete secretomes and the origins of terrestrial fungal ecologies.</title>
        <authorList>
            <person name="Chang Y."/>
            <person name="Wang Y."/>
            <person name="Mondo S."/>
            <person name="Ahrendt S."/>
            <person name="Andreopoulos W."/>
            <person name="Barry K."/>
            <person name="Beard J."/>
            <person name="Benny G.L."/>
            <person name="Blankenship S."/>
            <person name="Bonito G."/>
            <person name="Cuomo C."/>
            <person name="Desiro A."/>
            <person name="Gervers K.A."/>
            <person name="Hundley H."/>
            <person name="Kuo A."/>
            <person name="LaButti K."/>
            <person name="Lang B.F."/>
            <person name="Lipzen A."/>
            <person name="O'Donnell K."/>
            <person name="Pangilinan J."/>
            <person name="Reynolds N."/>
            <person name="Sandor L."/>
            <person name="Smith M.E."/>
            <person name="Tsang A."/>
            <person name="Grigoriev I.V."/>
            <person name="Stajich J.E."/>
            <person name="Spatafora J.W."/>
        </authorList>
    </citation>
    <scope>NUCLEOTIDE SEQUENCE</scope>
    <source>
        <strain evidence="3">RSA 2281</strain>
    </source>
</reference>
<comment type="caution">
    <text evidence="3">The sequence shown here is derived from an EMBL/GenBank/DDBJ whole genome shotgun (WGS) entry which is preliminary data.</text>
</comment>
<keyword evidence="4" id="KW-1185">Reference proteome</keyword>
<feature type="compositionally biased region" description="Polar residues" evidence="2">
    <location>
        <begin position="324"/>
        <end position="337"/>
    </location>
</feature>
<dbReference type="Gene3D" id="1.25.40.10">
    <property type="entry name" value="Tetratricopeptide repeat domain"/>
    <property type="match status" value="2"/>
</dbReference>
<protein>
    <submittedName>
        <fullName evidence="3">Uncharacterized protein</fullName>
    </submittedName>
</protein>
<proteinExistence type="predicted"/>
<dbReference type="AlphaFoldDB" id="A0AAD5K0B0"/>
<feature type="region of interest" description="Disordered" evidence="2">
    <location>
        <begin position="1"/>
        <end position="309"/>
    </location>
</feature>
<dbReference type="Pfam" id="PF08238">
    <property type="entry name" value="Sel1"/>
    <property type="match status" value="7"/>
</dbReference>
<evidence type="ECO:0000313" key="4">
    <source>
        <dbReference type="Proteomes" id="UP001209540"/>
    </source>
</evidence>
<dbReference type="InterPro" id="IPR011990">
    <property type="entry name" value="TPR-like_helical_dom_sf"/>
</dbReference>
<feature type="compositionally biased region" description="Basic and acidic residues" evidence="2">
    <location>
        <begin position="92"/>
        <end position="101"/>
    </location>
</feature>
<dbReference type="SMART" id="SM00671">
    <property type="entry name" value="SEL1"/>
    <property type="match status" value="5"/>
</dbReference>
<dbReference type="InterPro" id="IPR006597">
    <property type="entry name" value="Sel1-like"/>
</dbReference>
<feature type="region of interest" description="Disordered" evidence="2">
    <location>
        <begin position="471"/>
        <end position="520"/>
    </location>
</feature>
<dbReference type="SUPFAM" id="SSF81901">
    <property type="entry name" value="HCP-like"/>
    <property type="match status" value="2"/>
</dbReference>
<evidence type="ECO:0000256" key="1">
    <source>
        <dbReference type="ARBA" id="ARBA00022737"/>
    </source>
</evidence>
<sequence length="899" mass="99692">MSRTTASDTSSTSRSHVFPPFRSRTAPEPESSTSTASNSHNHNSYNGGGRQPRTPKPHRKSKKKNSLFRFNREHDTGGYNQPRPPSTPTVQDNRHARSDSLHEEDDDEEDDYSDNGTVQPGQGRYTLRVINPDPESSSDEDEEEENKKKKSDTIENNQPTSSSTEITHNHAVVTQQQHSEVQQPVTAVIIPPPQVPQENEPCPVKLEINHLPPPPPQHDRSLDKAKSPMQFVTSFLSTAPSPTASSLSLTSSSRGGTGTGSTGAEGSSTRNHIQSELVRRESKTLEEHVLGPASPHVAEDEEDQEKNNKNKVMIDEDGLLVASPSTLTPQATSPNESQSRRHSGTSVNKFMPPPSQPFFASTTINDHKTFGLAQIPERRLLSPSIGEGGILPSSSVYGNRSIATTANESVLTSTMTRAPQSKYSKASYSLTNNRESLKLYREMAEKTNDKEIQLTYANYLLEIAQFYDSKHTNDQRQQPHPQSSASSTLPQRGHHRATASFSMNTNRRQSRDSTASIDGRLNDIMKRGRASLNGPIRNIKPLLTFDTDNSMDNKEKKRVLEEEGVRWIKRLAKEEVGEAAFTWATWMDEEKYGCRPNPIKSFRLYEIAARKGKPEAMYAVAQYHERDGNHVEALKNYKAAAEKGLVDSVLRLAQVNLHGELSQRQNMVTGLALLAQAAENANESYPEPICVFAQVLANAYPRADIPAELVQTYGGVSAAKEWFERGAALGHAKCHSQLGYMYEHGLFGVPVDMSKSFRYNEAAAQLGDAEGMLGLSRLYNEGCHGPGDTENRMERDVSQWLAGLGRNEDASFLWCQRAAEQGLDEALFLLGWYLEIGFGTPRNLDQAQLYYRRAAAKGHHAAKERLQSSSFASKQHENATASSHRALQDNRRDSACTIM</sequence>
<feature type="compositionally biased region" description="Basic and acidic residues" evidence="2">
    <location>
        <begin position="886"/>
        <end position="899"/>
    </location>
</feature>
<dbReference type="InterPro" id="IPR051726">
    <property type="entry name" value="Chitin_Synth_Reg"/>
</dbReference>
<feature type="compositionally biased region" description="Polar residues" evidence="2">
    <location>
        <begin position="154"/>
        <end position="185"/>
    </location>
</feature>
<organism evidence="3 4">
    <name type="scientific">Phascolomyces articulosus</name>
    <dbReference type="NCBI Taxonomy" id="60185"/>
    <lineage>
        <taxon>Eukaryota</taxon>
        <taxon>Fungi</taxon>
        <taxon>Fungi incertae sedis</taxon>
        <taxon>Mucoromycota</taxon>
        <taxon>Mucoromycotina</taxon>
        <taxon>Mucoromycetes</taxon>
        <taxon>Mucorales</taxon>
        <taxon>Lichtheimiaceae</taxon>
        <taxon>Phascolomyces</taxon>
    </lineage>
</organism>
<feature type="compositionally biased region" description="Basic residues" evidence="2">
    <location>
        <begin position="53"/>
        <end position="66"/>
    </location>
</feature>
<dbReference type="PANTHER" id="PTHR46430:SF1">
    <property type="entry name" value="CHITIN SYNTHASE REGULATOR SKT5-RELATED"/>
    <property type="match status" value="1"/>
</dbReference>
<name>A0AAD5K0B0_9FUNG</name>
<dbReference type="Proteomes" id="UP001209540">
    <property type="component" value="Unassembled WGS sequence"/>
</dbReference>
<feature type="compositionally biased region" description="Low complexity" evidence="2">
    <location>
        <begin position="26"/>
        <end position="44"/>
    </location>
</feature>
<feature type="compositionally biased region" description="Basic and acidic residues" evidence="2">
    <location>
        <begin position="277"/>
        <end position="289"/>
    </location>
</feature>
<evidence type="ECO:0000256" key="2">
    <source>
        <dbReference type="SAM" id="MobiDB-lite"/>
    </source>
</evidence>
<dbReference type="EMBL" id="JAIXMP010000036">
    <property type="protein sequence ID" value="KAI9249173.1"/>
    <property type="molecule type" value="Genomic_DNA"/>
</dbReference>
<gene>
    <name evidence="3" type="ORF">BDA99DRAFT_524230</name>
</gene>
<feature type="compositionally biased region" description="Polar residues" evidence="2">
    <location>
        <begin position="475"/>
        <end position="490"/>
    </location>
</feature>
<keyword evidence="1" id="KW-0677">Repeat</keyword>
<feature type="compositionally biased region" description="Polar residues" evidence="2">
    <location>
        <begin position="499"/>
        <end position="516"/>
    </location>
</feature>
<feature type="region of interest" description="Disordered" evidence="2">
    <location>
        <begin position="864"/>
        <end position="899"/>
    </location>
</feature>
<reference evidence="3" key="2">
    <citation type="submission" date="2023-02" db="EMBL/GenBank/DDBJ databases">
        <authorList>
            <consortium name="DOE Joint Genome Institute"/>
            <person name="Mondo S.J."/>
            <person name="Chang Y."/>
            <person name="Wang Y."/>
            <person name="Ahrendt S."/>
            <person name="Andreopoulos W."/>
            <person name="Barry K."/>
            <person name="Beard J."/>
            <person name="Benny G.L."/>
            <person name="Blankenship S."/>
            <person name="Bonito G."/>
            <person name="Cuomo C."/>
            <person name="Desiro A."/>
            <person name="Gervers K.A."/>
            <person name="Hundley H."/>
            <person name="Kuo A."/>
            <person name="LaButti K."/>
            <person name="Lang B.F."/>
            <person name="Lipzen A."/>
            <person name="O'Donnell K."/>
            <person name="Pangilinan J."/>
            <person name="Reynolds N."/>
            <person name="Sandor L."/>
            <person name="Smith M.W."/>
            <person name="Tsang A."/>
            <person name="Grigoriev I.V."/>
            <person name="Stajich J.E."/>
            <person name="Spatafora J.W."/>
        </authorList>
    </citation>
    <scope>NUCLEOTIDE SEQUENCE</scope>
    <source>
        <strain evidence="3">RSA 2281</strain>
    </source>
</reference>
<feature type="compositionally biased region" description="Low complexity" evidence="2">
    <location>
        <begin position="1"/>
        <end position="15"/>
    </location>
</feature>
<accession>A0AAD5K0B0</accession>